<organism evidence="6 7">
    <name type="scientific">Streptomyces carpinensis</name>
    <dbReference type="NCBI Taxonomy" id="66369"/>
    <lineage>
        <taxon>Bacteria</taxon>
        <taxon>Bacillati</taxon>
        <taxon>Actinomycetota</taxon>
        <taxon>Actinomycetes</taxon>
        <taxon>Kitasatosporales</taxon>
        <taxon>Streptomycetaceae</taxon>
        <taxon>Streptomyces</taxon>
    </lineage>
</organism>
<dbReference type="SMART" id="SM00346">
    <property type="entry name" value="HTH_ICLR"/>
    <property type="match status" value="1"/>
</dbReference>
<sequence length="286" mass="31981">MDGRADVFRRGVAVPDIPIDRKTPAGALQTVDRALLVLLAFERTRPDWGVTEVATEFGWDTSVAQRLLSTLAGRGFLVSDPATRRYRIGPAALRLGRLWERSGSLELLAEPVLQELRAATGDTVLFCLPDSFHMRCVAAVEGEEGPLRYYPLVGELYPAHAGATSKSYYAFLPDDQRHRLFRSRPMARFTERTVTDADQLEREFRQVRAQGYAWTVGEYDAGIGTVAVPVFLGAEPYGSLSLGAARERFPDGPEDRLDALRKAARLLEQRLTHPPQHHRRPRTRTA</sequence>
<evidence type="ECO:0000259" key="5">
    <source>
        <dbReference type="PROSITE" id="PS51078"/>
    </source>
</evidence>
<evidence type="ECO:0000313" key="7">
    <source>
        <dbReference type="Proteomes" id="UP001458415"/>
    </source>
</evidence>
<reference evidence="6 7" key="1">
    <citation type="submission" date="2024-06" db="EMBL/GenBank/DDBJ databases">
        <title>The Natural Products Discovery Center: Release of the First 8490 Sequenced Strains for Exploring Actinobacteria Biosynthetic Diversity.</title>
        <authorList>
            <person name="Kalkreuter E."/>
            <person name="Kautsar S.A."/>
            <person name="Yang D."/>
            <person name="Bader C.D."/>
            <person name="Teijaro C.N."/>
            <person name="Fluegel L."/>
            <person name="Davis C.M."/>
            <person name="Simpson J.R."/>
            <person name="Lauterbach L."/>
            <person name="Steele A.D."/>
            <person name="Gui C."/>
            <person name="Meng S."/>
            <person name="Li G."/>
            <person name="Viehrig K."/>
            <person name="Ye F."/>
            <person name="Su P."/>
            <person name="Kiefer A.F."/>
            <person name="Nichols A."/>
            <person name="Cepeda A.J."/>
            <person name="Yan W."/>
            <person name="Fan B."/>
            <person name="Jiang Y."/>
            <person name="Adhikari A."/>
            <person name="Zheng C.-J."/>
            <person name="Schuster L."/>
            <person name="Cowan T.M."/>
            <person name="Smanski M.J."/>
            <person name="Chevrette M.G."/>
            <person name="De Carvalho L.P.S."/>
            <person name="Shen B."/>
        </authorList>
    </citation>
    <scope>NUCLEOTIDE SEQUENCE [LARGE SCALE GENOMIC DNA]</scope>
    <source>
        <strain evidence="6 7">NPDC000634</strain>
    </source>
</reference>
<keyword evidence="2" id="KW-0238">DNA-binding</keyword>
<dbReference type="SUPFAM" id="SSF46785">
    <property type="entry name" value="Winged helix' DNA-binding domain"/>
    <property type="match status" value="1"/>
</dbReference>
<dbReference type="InterPro" id="IPR036388">
    <property type="entry name" value="WH-like_DNA-bd_sf"/>
</dbReference>
<protein>
    <submittedName>
        <fullName evidence="6">IclR family transcriptional regulator</fullName>
    </submittedName>
</protein>
<dbReference type="InterPro" id="IPR036390">
    <property type="entry name" value="WH_DNA-bd_sf"/>
</dbReference>
<feature type="domain" description="IclR-ED" evidence="5">
    <location>
        <begin position="91"/>
        <end position="273"/>
    </location>
</feature>
<dbReference type="RefSeq" id="WP_086728486.1">
    <property type="nucleotide sequence ID" value="NZ_MUBM01000242.1"/>
</dbReference>
<dbReference type="Pfam" id="PF09339">
    <property type="entry name" value="HTH_IclR"/>
    <property type="match status" value="1"/>
</dbReference>
<accession>A0ABV1WKJ3</accession>
<dbReference type="Pfam" id="PF01614">
    <property type="entry name" value="IclR_C"/>
    <property type="match status" value="1"/>
</dbReference>
<dbReference type="PANTHER" id="PTHR30136:SF24">
    <property type="entry name" value="HTH-TYPE TRANSCRIPTIONAL REPRESSOR ALLR"/>
    <property type="match status" value="1"/>
</dbReference>
<dbReference type="InterPro" id="IPR050707">
    <property type="entry name" value="HTH_MetabolicPath_Reg"/>
</dbReference>
<dbReference type="InterPro" id="IPR014757">
    <property type="entry name" value="Tscrpt_reg_IclR_C"/>
</dbReference>
<dbReference type="PANTHER" id="PTHR30136">
    <property type="entry name" value="HELIX-TURN-HELIX TRANSCRIPTIONAL REGULATOR, ICLR FAMILY"/>
    <property type="match status" value="1"/>
</dbReference>
<dbReference type="EMBL" id="JBEPCU010001953">
    <property type="protein sequence ID" value="MER6984689.1"/>
    <property type="molecule type" value="Genomic_DNA"/>
</dbReference>
<evidence type="ECO:0000256" key="2">
    <source>
        <dbReference type="ARBA" id="ARBA00023125"/>
    </source>
</evidence>
<evidence type="ECO:0000259" key="4">
    <source>
        <dbReference type="PROSITE" id="PS51077"/>
    </source>
</evidence>
<keyword evidence="7" id="KW-1185">Reference proteome</keyword>
<feature type="domain" description="HTH iclR-type" evidence="4">
    <location>
        <begin position="28"/>
        <end position="90"/>
    </location>
</feature>
<dbReference type="PROSITE" id="PS51078">
    <property type="entry name" value="ICLR_ED"/>
    <property type="match status" value="1"/>
</dbReference>
<dbReference type="PROSITE" id="PS51077">
    <property type="entry name" value="HTH_ICLR"/>
    <property type="match status" value="1"/>
</dbReference>
<dbReference type="InterPro" id="IPR005471">
    <property type="entry name" value="Tscrpt_reg_IclR_N"/>
</dbReference>
<name>A0ABV1WKJ3_9ACTN</name>
<keyword evidence="1" id="KW-0805">Transcription regulation</keyword>
<dbReference type="InterPro" id="IPR029016">
    <property type="entry name" value="GAF-like_dom_sf"/>
</dbReference>
<evidence type="ECO:0000313" key="6">
    <source>
        <dbReference type="EMBL" id="MER6984689.1"/>
    </source>
</evidence>
<evidence type="ECO:0000256" key="1">
    <source>
        <dbReference type="ARBA" id="ARBA00023015"/>
    </source>
</evidence>
<gene>
    <name evidence="6" type="ORF">ABT317_49045</name>
</gene>
<keyword evidence="3" id="KW-0804">Transcription</keyword>
<evidence type="ECO:0000256" key="3">
    <source>
        <dbReference type="ARBA" id="ARBA00023163"/>
    </source>
</evidence>
<dbReference type="Proteomes" id="UP001458415">
    <property type="component" value="Unassembled WGS sequence"/>
</dbReference>
<dbReference type="Gene3D" id="1.10.10.10">
    <property type="entry name" value="Winged helix-like DNA-binding domain superfamily/Winged helix DNA-binding domain"/>
    <property type="match status" value="1"/>
</dbReference>
<dbReference type="Gene3D" id="3.30.450.40">
    <property type="match status" value="1"/>
</dbReference>
<dbReference type="SUPFAM" id="SSF55781">
    <property type="entry name" value="GAF domain-like"/>
    <property type="match status" value="1"/>
</dbReference>
<comment type="caution">
    <text evidence="6">The sequence shown here is derived from an EMBL/GenBank/DDBJ whole genome shotgun (WGS) entry which is preliminary data.</text>
</comment>
<proteinExistence type="predicted"/>